<dbReference type="AlphaFoldDB" id="A0A8C9VA81"/>
<dbReference type="SMART" id="SM00390">
    <property type="entry name" value="GoLoco"/>
    <property type="match status" value="2"/>
</dbReference>
<proteinExistence type="predicted"/>
<dbReference type="Ensembl" id="ENSSFOT00015037869.2">
    <property type="protein sequence ID" value="ENSSFOP00015037455.2"/>
    <property type="gene ID" value="ENSSFOG00015023842.2"/>
</dbReference>
<sequence>EAGSKIFLISFFSFLSHVQSGRMEEQRCVLDQNKKNPRSSSRKCPYFPDSDMDQLLNLVANTQSCRLDDQRVSMNASLPGLHVLSDSHVDGAEEKDTSQKTCVPQPDSKEIGLCHSCPEPEQH</sequence>
<dbReference type="GO" id="GO:0005085">
    <property type="term" value="F:guanyl-nucleotide exchange factor activity"/>
    <property type="evidence" value="ECO:0007669"/>
    <property type="project" value="InterPro"/>
</dbReference>
<feature type="signal peptide" evidence="2">
    <location>
        <begin position="1"/>
        <end position="20"/>
    </location>
</feature>
<dbReference type="InterPro" id="IPR011990">
    <property type="entry name" value="TPR-like_helical_dom_sf"/>
</dbReference>
<dbReference type="InterPro" id="IPR003109">
    <property type="entry name" value="GoLoco_motif"/>
</dbReference>
<dbReference type="InterPro" id="IPR042168">
    <property type="entry name" value="Pcp2"/>
</dbReference>
<dbReference type="Gene3D" id="1.25.40.10">
    <property type="entry name" value="Tetratricopeptide repeat domain"/>
    <property type="match status" value="1"/>
</dbReference>
<name>A0A8C9VA81_SCLFO</name>
<accession>A0A8C9VA81</accession>
<evidence type="ECO:0000256" key="1">
    <source>
        <dbReference type="SAM" id="MobiDB-lite"/>
    </source>
</evidence>
<feature type="compositionally biased region" description="Basic and acidic residues" evidence="1">
    <location>
        <begin position="87"/>
        <end position="98"/>
    </location>
</feature>
<evidence type="ECO:0000256" key="2">
    <source>
        <dbReference type="SAM" id="SignalP"/>
    </source>
</evidence>
<keyword evidence="2" id="KW-0732">Signal</keyword>
<dbReference type="PANTHER" id="PTHR47503:SF1">
    <property type="entry name" value="PURKINJE CELL PROTEIN 2 HOMOLOG"/>
    <property type="match status" value="1"/>
</dbReference>
<evidence type="ECO:0000313" key="4">
    <source>
        <dbReference type="Proteomes" id="UP000694397"/>
    </source>
</evidence>
<dbReference type="PANTHER" id="PTHR47503">
    <property type="entry name" value="PURKINJE CELL PROTEIN 2"/>
    <property type="match status" value="1"/>
</dbReference>
<organism evidence="3 4">
    <name type="scientific">Scleropages formosus</name>
    <name type="common">Asian bonytongue</name>
    <name type="synonym">Osteoglossum formosum</name>
    <dbReference type="NCBI Taxonomy" id="113540"/>
    <lineage>
        <taxon>Eukaryota</taxon>
        <taxon>Metazoa</taxon>
        <taxon>Chordata</taxon>
        <taxon>Craniata</taxon>
        <taxon>Vertebrata</taxon>
        <taxon>Euteleostomi</taxon>
        <taxon>Actinopterygii</taxon>
        <taxon>Neopterygii</taxon>
        <taxon>Teleostei</taxon>
        <taxon>Osteoglossocephala</taxon>
        <taxon>Osteoglossomorpha</taxon>
        <taxon>Osteoglossiformes</taxon>
        <taxon>Osteoglossidae</taxon>
        <taxon>Scleropages</taxon>
    </lineage>
</organism>
<evidence type="ECO:0000313" key="3">
    <source>
        <dbReference type="Ensembl" id="ENSSFOP00015037455.2"/>
    </source>
</evidence>
<keyword evidence="4" id="KW-1185">Reference proteome</keyword>
<reference evidence="3" key="2">
    <citation type="submission" date="2025-08" db="UniProtKB">
        <authorList>
            <consortium name="Ensembl"/>
        </authorList>
    </citation>
    <scope>IDENTIFICATION</scope>
</reference>
<dbReference type="Pfam" id="PF02188">
    <property type="entry name" value="GoLoco"/>
    <property type="match status" value="2"/>
</dbReference>
<dbReference type="OrthoDB" id="286233at2759"/>
<dbReference type="GeneTree" id="ENSGT00940000177910"/>
<protein>
    <submittedName>
        <fullName evidence="3">Uncharacterized protein</fullName>
    </submittedName>
</protein>
<feature type="region of interest" description="Disordered" evidence="1">
    <location>
        <begin position="87"/>
        <end position="107"/>
    </location>
</feature>
<feature type="chain" id="PRO_5034563080" evidence="2">
    <location>
        <begin position="21"/>
        <end position="123"/>
    </location>
</feature>
<dbReference type="PROSITE" id="PS50877">
    <property type="entry name" value="GOLOCO"/>
    <property type="match status" value="1"/>
</dbReference>
<reference evidence="3 4" key="1">
    <citation type="submission" date="2019-04" db="EMBL/GenBank/DDBJ databases">
        <authorList>
            <consortium name="Wellcome Sanger Institute Data Sharing"/>
        </authorList>
    </citation>
    <scope>NUCLEOTIDE SEQUENCE [LARGE SCALE GENOMIC DNA]</scope>
</reference>
<dbReference type="Proteomes" id="UP000694397">
    <property type="component" value="Chromosome 8"/>
</dbReference>
<reference evidence="3" key="3">
    <citation type="submission" date="2025-09" db="UniProtKB">
        <authorList>
            <consortium name="Ensembl"/>
        </authorList>
    </citation>
    <scope>IDENTIFICATION</scope>
</reference>